<dbReference type="InterPro" id="IPR007219">
    <property type="entry name" value="XnlR_reg_dom"/>
</dbReference>
<dbReference type="Pfam" id="PF04082">
    <property type="entry name" value="Fungal_trans"/>
    <property type="match status" value="1"/>
</dbReference>
<feature type="compositionally biased region" description="Low complexity" evidence="7">
    <location>
        <begin position="586"/>
        <end position="600"/>
    </location>
</feature>
<dbReference type="PANTHER" id="PTHR46430">
    <property type="entry name" value="PROTEIN SKT5-RELATED"/>
    <property type="match status" value="1"/>
</dbReference>
<feature type="compositionally biased region" description="Low complexity" evidence="7">
    <location>
        <begin position="560"/>
        <end position="578"/>
    </location>
</feature>
<feature type="compositionally biased region" description="Basic and acidic residues" evidence="7">
    <location>
        <begin position="15"/>
        <end position="26"/>
    </location>
</feature>
<keyword evidence="2" id="KW-0677">Repeat</keyword>
<keyword evidence="10" id="KW-1185">Reference proteome</keyword>
<feature type="compositionally biased region" description="Basic and acidic residues" evidence="7">
    <location>
        <begin position="38"/>
        <end position="56"/>
    </location>
</feature>
<evidence type="ECO:0000256" key="5">
    <source>
        <dbReference type="ARBA" id="ARBA00023163"/>
    </source>
</evidence>
<evidence type="ECO:0000256" key="6">
    <source>
        <dbReference type="ARBA" id="ARBA00023242"/>
    </source>
</evidence>
<dbReference type="GO" id="GO:0006351">
    <property type="term" value="P:DNA-templated transcription"/>
    <property type="evidence" value="ECO:0007669"/>
    <property type="project" value="InterPro"/>
</dbReference>
<keyword evidence="4" id="KW-0238">DNA-binding</keyword>
<feature type="compositionally biased region" description="Polar residues" evidence="7">
    <location>
        <begin position="1130"/>
        <end position="1148"/>
    </location>
</feature>
<evidence type="ECO:0000256" key="1">
    <source>
        <dbReference type="ARBA" id="ARBA00022723"/>
    </source>
</evidence>
<feature type="compositionally biased region" description="Low complexity" evidence="7">
    <location>
        <begin position="494"/>
        <end position="504"/>
    </location>
</feature>
<evidence type="ECO:0000256" key="3">
    <source>
        <dbReference type="ARBA" id="ARBA00023015"/>
    </source>
</evidence>
<dbReference type="InterPro" id="IPR051726">
    <property type="entry name" value="Chitin_Synth_Reg"/>
</dbReference>
<evidence type="ECO:0000259" key="8">
    <source>
        <dbReference type="PROSITE" id="PS50048"/>
    </source>
</evidence>
<feature type="region of interest" description="Disordered" evidence="7">
    <location>
        <begin position="1241"/>
        <end position="1261"/>
    </location>
</feature>
<evidence type="ECO:0000313" key="10">
    <source>
        <dbReference type="Proteomes" id="UP000319663"/>
    </source>
</evidence>
<dbReference type="PANTHER" id="PTHR46430:SF3">
    <property type="entry name" value="ACTIVATOR OF C KINASE PROTEIN 1"/>
    <property type="match status" value="1"/>
</dbReference>
<dbReference type="GO" id="GO:0000981">
    <property type="term" value="F:DNA-binding transcription factor activity, RNA polymerase II-specific"/>
    <property type="evidence" value="ECO:0007669"/>
    <property type="project" value="InterPro"/>
</dbReference>
<feature type="region of interest" description="Disordered" evidence="7">
    <location>
        <begin position="1126"/>
        <end position="1164"/>
    </location>
</feature>
<gene>
    <name evidence="9" type="ORF">MPDQ_001456</name>
</gene>
<dbReference type="InterPro" id="IPR006597">
    <property type="entry name" value="Sel1-like"/>
</dbReference>
<dbReference type="STRING" id="5098.A0A507R107"/>
<dbReference type="Proteomes" id="UP000319663">
    <property type="component" value="Unassembled WGS sequence"/>
</dbReference>
<dbReference type="Pfam" id="PF00172">
    <property type="entry name" value="Zn_clus"/>
    <property type="match status" value="1"/>
</dbReference>
<dbReference type="GO" id="GO:0008270">
    <property type="term" value="F:zinc ion binding"/>
    <property type="evidence" value="ECO:0007669"/>
    <property type="project" value="InterPro"/>
</dbReference>
<feature type="compositionally biased region" description="Polar residues" evidence="7">
    <location>
        <begin position="538"/>
        <end position="547"/>
    </location>
</feature>
<feature type="compositionally biased region" description="Low complexity" evidence="7">
    <location>
        <begin position="282"/>
        <end position="296"/>
    </location>
</feature>
<dbReference type="SUPFAM" id="SSF81901">
    <property type="entry name" value="HCP-like"/>
    <property type="match status" value="2"/>
</dbReference>
<dbReference type="CDD" id="cd12148">
    <property type="entry name" value="fungal_TF_MHR"/>
    <property type="match status" value="1"/>
</dbReference>
<evidence type="ECO:0000256" key="7">
    <source>
        <dbReference type="SAM" id="MobiDB-lite"/>
    </source>
</evidence>
<keyword evidence="3" id="KW-0805">Transcription regulation</keyword>
<feature type="domain" description="Zn(2)-C6 fungal-type" evidence="8">
    <location>
        <begin position="1066"/>
        <end position="1095"/>
    </location>
</feature>
<name>A0A507R107_MONPU</name>
<protein>
    <recommendedName>
        <fullName evidence="8">Zn(2)-C6 fungal-type domain-containing protein</fullName>
    </recommendedName>
</protein>
<dbReference type="SMART" id="SM00671">
    <property type="entry name" value="SEL1"/>
    <property type="match status" value="7"/>
</dbReference>
<reference evidence="9 10" key="1">
    <citation type="submission" date="2019-06" db="EMBL/GenBank/DDBJ databases">
        <title>Wine fermentation using esterase from Monascus purpureus.</title>
        <authorList>
            <person name="Geng C."/>
            <person name="Zhang Y."/>
        </authorList>
    </citation>
    <scope>NUCLEOTIDE SEQUENCE [LARGE SCALE GENOMIC DNA]</scope>
    <source>
        <strain evidence="9">HQ1</strain>
    </source>
</reference>
<dbReference type="PROSITE" id="PS50048">
    <property type="entry name" value="ZN2_CY6_FUNGAL_2"/>
    <property type="match status" value="1"/>
</dbReference>
<organism evidence="9 10">
    <name type="scientific">Monascus purpureus</name>
    <name type="common">Red mold</name>
    <name type="synonym">Monascus anka</name>
    <dbReference type="NCBI Taxonomy" id="5098"/>
    <lineage>
        <taxon>Eukaryota</taxon>
        <taxon>Fungi</taxon>
        <taxon>Dikarya</taxon>
        <taxon>Ascomycota</taxon>
        <taxon>Pezizomycotina</taxon>
        <taxon>Eurotiomycetes</taxon>
        <taxon>Eurotiomycetidae</taxon>
        <taxon>Eurotiales</taxon>
        <taxon>Aspergillaceae</taxon>
        <taxon>Monascus</taxon>
    </lineage>
</organism>
<dbReference type="Pfam" id="PF08238">
    <property type="entry name" value="Sel1"/>
    <property type="match status" value="7"/>
</dbReference>
<dbReference type="CDD" id="cd00067">
    <property type="entry name" value="GAL4"/>
    <property type="match status" value="1"/>
</dbReference>
<evidence type="ECO:0000313" key="9">
    <source>
        <dbReference type="EMBL" id="TQB75855.1"/>
    </source>
</evidence>
<feature type="region of interest" description="Disordered" evidence="7">
    <location>
        <begin position="489"/>
        <end position="619"/>
    </location>
</feature>
<feature type="region of interest" description="Disordered" evidence="7">
    <location>
        <begin position="952"/>
        <end position="973"/>
    </location>
</feature>
<keyword evidence="1" id="KW-0479">Metal-binding</keyword>
<dbReference type="InterPro" id="IPR036864">
    <property type="entry name" value="Zn2-C6_fun-type_DNA-bd_sf"/>
</dbReference>
<sequence length="1605" mass="177212">MYQQRPVQRPPPGRQDNRYPQAEDWHSQAQGGYYDQGYDDHAYDDRYYQYDDERYDNAGYDSYDGYAGSAPSAQAPPPQSRVSPRRAGFGPPTMRPYEQGPPSKGRPAGNGYGSGDRNFYSNEAPRPPNSAGKMRADLPPVRQNPPRQGARPPPSPAKGSWDSPFPVFPTKPKARPPPQTGLETDMAAMSVRDVPPAVRSPGPQTPREQTAYRPMAGPPTRPMGPEGPGRPLRSASGRQPAVRPPSDNGAYGRHPGPPQRSYTFASEPEPPPPVQHIVRSATVPVTSSPPISPTTSGPMYPWQATYQEPPLSPAASGYTAAPPRPSTAGSFRPAVRQPVMDVGAAGQAQIVTAERLSDSQHYGAHAVFDNYYDSSSAGEPEMPNFDAMPDNNSGMAVDESLPGLEPPKPKMPASSSGGQYAAYKPDFIHQPQHAKSQPNLRAAAVNDIDNGFEFGFANDAPPVPPVTRAYAPSNPPNLYEEPMRMQYPQRHASRGPAGPIAGGYPPRGPTPQQYSSNVPPRPYRVNTPALPTPIELSDPQQKPSSLSRHPAPFRPGLVGAGSATAAVTPASTAAPTPVRQLSKPLAAPQSAPVVSPSSKPVTHEEIRRLQDKAKSNPKDPQVQLLLAKKLAEAATVLFGNESRMDIKARAKAREKYTTDAHKMVKRLAHNGYPEAQFYLADCYGQGTLGLQPDPKEAFHLYHSAAKQGHANSAYRVAVCYEIGQEEGGGTKRDPFKAVQWYKRSASLGYPPAMYKMGMILLKGLLGQARTPREGVSWLKRAADKADAENPHALHELALMHESSQPNNVVIHDEEYARQLFQQAAELGYKFSQFRLGAAYEHGLMGCPIDQRQSIFWYSRAAAQGEHQSELALSGWYLTGAEGILQQSDTEAYLWARKAATAGIPKAEYAMGYFTEVGIGVSPNLEDAKRWYWRAAAQGYPKARERLEDLKKGGGRMQKTRVSRSAVDRQNEVDRGCQKMSEEWQIVSPPRDPPRILRRRAAGHLRSSQQSSWLVRSLEDHVPSDVSLQSHRIVSLLSLVRLILHPRPPYRLSLIRSRSPAMVRRRACDGCSLRKTRCSGGRPCQNCARAGFECTYVKIVSKPGPKGPRPETYVRINKRLRDLRDRAASGDPSSLANGNNNARSSSELADTTHSSSSASTSTASPPLLVGGELSLAAEWESHFSLADVLSHLEIYKQRMYPVWPVIDAPRLGSRLMQDTNNCEICALAFAVCAATSTQLQLHPESHQPTDGIGPSQTRDERSMADRFAVESERYRAMYDYRESNTLEAVLVPLFLHFHYSSKRKVRTSSLLLREAVSLCQLLGLDREDTYQYIDPEQERYRRRTFWLLYLTERGHGIQHDINTCLTNSIRLPERDHLDELQLVEAFDTLVGLFISVEGVLLVRNGPATPKDGVCSKEVLSRLQNQLRQQLQWSAAYNALQRTDIAITQQWLRVLLWQLSLKNIYLSSGSADDSMCLTYPVHVARDAMQFVSTMPLDAFMAHGTGMEIKLFEIASTLLDVICCVPSTSHNSTPETRDMLHRLCCLLSSLSHRPYGLEVLQKKLDESGIPHRFYAPLPPAVDDPTRAGYQVVETFDDNDDDNDENAAA</sequence>
<dbReference type="SMART" id="SM00906">
    <property type="entry name" value="Fungal_trans"/>
    <property type="match status" value="1"/>
</dbReference>
<keyword evidence="6" id="KW-0539">Nucleus</keyword>
<dbReference type="InterPro" id="IPR011990">
    <property type="entry name" value="TPR-like_helical_dom_sf"/>
</dbReference>
<dbReference type="InterPro" id="IPR001138">
    <property type="entry name" value="Zn2Cys6_DnaBD"/>
</dbReference>
<comment type="caution">
    <text evidence="9">The sequence shown here is derived from an EMBL/GenBank/DDBJ whole genome shotgun (WGS) entry which is preliminary data.</text>
</comment>
<dbReference type="PROSITE" id="PS00463">
    <property type="entry name" value="ZN2_CY6_FUNGAL_1"/>
    <property type="match status" value="1"/>
</dbReference>
<dbReference type="Gene3D" id="4.10.240.10">
    <property type="entry name" value="Zn(2)-C6 fungal-type DNA-binding domain"/>
    <property type="match status" value="1"/>
</dbReference>
<accession>A0A507R107</accession>
<evidence type="ECO:0000256" key="2">
    <source>
        <dbReference type="ARBA" id="ARBA00022737"/>
    </source>
</evidence>
<dbReference type="GO" id="GO:0003677">
    <property type="term" value="F:DNA binding"/>
    <property type="evidence" value="ECO:0007669"/>
    <property type="project" value="UniProtKB-KW"/>
</dbReference>
<dbReference type="Gene3D" id="1.25.40.10">
    <property type="entry name" value="Tetratricopeptide repeat domain"/>
    <property type="match status" value="2"/>
</dbReference>
<dbReference type="EMBL" id="VIFY01000014">
    <property type="protein sequence ID" value="TQB75855.1"/>
    <property type="molecule type" value="Genomic_DNA"/>
</dbReference>
<feature type="compositionally biased region" description="Low complexity" evidence="7">
    <location>
        <begin position="1150"/>
        <end position="1163"/>
    </location>
</feature>
<dbReference type="SMART" id="SM00066">
    <property type="entry name" value="GAL4"/>
    <property type="match status" value="1"/>
</dbReference>
<keyword evidence="5" id="KW-0804">Transcription</keyword>
<proteinExistence type="predicted"/>
<dbReference type="SUPFAM" id="SSF57701">
    <property type="entry name" value="Zn2/Cys6 DNA-binding domain"/>
    <property type="match status" value="1"/>
</dbReference>
<feature type="region of interest" description="Disordered" evidence="7">
    <location>
        <begin position="1"/>
        <end position="331"/>
    </location>
</feature>
<feature type="compositionally biased region" description="Basic and acidic residues" evidence="7">
    <location>
        <begin position="601"/>
        <end position="617"/>
    </location>
</feature>
<evidence type="ECO:0000256" key="4">
    <source>
        <dbReference type="ARBA" id="ARBA00023125"/>
    </source>
</evidence>